<dbReference type="PANTHER" id="PTHR14856">
    <property type="entry name" value="PQ-LOOP REPEAT-CONTAINING PROTEIN 1-LIKE PROTEIN"/>
    <property type="match status" value="1"/>
</dbReference>
<sequence>MDAGSVLLSIAMVIGPVVGYFDQVRLIVQSKSSAGFNRTTCAILLFANILRIFFWFGKRFDMTLLLQSIVMILAQLGLLAIVVRYRQKGVYANLGEFSPSSLSLDEQLEAELEQQDGLPPQLSRDSLGDDDRPLHTLPFVRRWIVKFWSWDRYLDYVNFLLFFTTFVGLLYLIFHSSSVFIEILGMLSLGIESTLPLPQCISNVQRKSTEGFSHLVLATWVRKKKKWTTRAPVSHRAPLFLKHTIVLVLGRQFQVILFYIYPIACSVCDLWVSPTLYRPGYRGPIHSLFHLVPGPCKILCTTSGTGHRMSILPIKSLYRLCDTSLERRERIEEDLLSCVKDWQAVNIQLMGISLFSV</sequence>
<dbReference type="PANTHER" id="PTHR14856:SF9">
    <property type="entry name" value="PQ-LOOP REPEAT-CONTAINING PROTEIN 1"/>
    <property type="match status" value="1"/>
</dbReference>
<evidence type="ECO:0008006" key="8">
    <source>
        <dbReference type="Google" id="ProtNLM"/>
    </source>
</evidence>
<feature type="transmembrane region" description="Helical" evidence="5">
    <location>
        <begin position="156"/>
        <end position="174"/>
    </location>
</feature>
<keyword evidence="2 5" id="KW-0812">Transmembrane</keyword>
<dbReference type="Gene3D" id="1.20.1280.290">
    <property type="match status" value="2"/>
</dbReference>
<dbReference type="GO" id="GO:0005768">
    <property type="term" value="C:endosome"/>
    <property type="evidence" value="ECO:0007669"/>
    <property type="project" value="TreeGrafter"/>
</dbReference>
<keyword evidence="4 5" id="KW-0472">Membrane</keyword>
<dbReference type="GO" id="GO:0042147">
    <property type="term" value="P:retrograde transport, endosome to Golgi"/>
    <property type="evidence" value="ECO:0007669"/>
    <property type="project" value="TreeGrafter"/>
</dbReference>
<comment type="subcellular location">
    <subcellularLocation>
        <location evidence="1">Membrane</location>
        <topology evidence="1">Multi-pass membrane protein</topology>
    </subcellularLocation>
</comment>
<evidence type="ECO:0000256" key="2">
    <source>
        <dbReference type="ARBA" id="ARBA00022692"/>
    </source>
</evidence>
<dbReference type="GO" id="GO:0016020">
    <property type="term" value="C:membrane"/>
    <property type="evidence" value="ECO:0007669"/>
    <property type="project" value="UniProtKB-SubCell"/>
</dbReference>
<gene>
    <name evidence="6" type="ORF">DM01DRAFT_1024563</name>
</gene>
<feature type="transmembrane region" description="Helical" evidence="5">
    <location>
        <begin position="62"/>
        <end position="83"/>
    </location>
</feature>
<dbReference type="Proteomes" id="UP000242146">
    <property type="component" value="Unassembled WGS sequence"/>
</dbReference>
<evidence type="ECO:0000256" key="5">
    <source>
        <dbReference type="SAM" id="Phobius"/>
    </source>
</evidence>
<evidence type="ECO:0000313" key="7">
    <source>
        <dbReference type="Proteomes" id="UP000242146"/>
    </source>
</evidence>
<feature type="transmembrane region" description="Helical" evidence="5">
    <location>
        <begin position="36"/>
        <end position="56"/>
    </location>
</feature>
<evidence type="ECO:0000313" key="6">
    <source>
        <dbReference type="EMBL" id="ORX55670.1"/>
    </source>
</evidence>
<dbReference type="AlphaFoldDB" id="A0A1X2GK32"/>
<evidence type="ECO:0000256" key="1">
    <source>
        <dbReference type="ARBA" id="ARBA00004141"/>
    </source>
</evidence>
<reference evidence="6 7" key="1">
    <citation type="submission" date="2016-07" db="EMBL/GenBank/DDBJ databases">
        <title>Pervasive Adenine N6-methylation of Active Genes in Fungi.</title>
        <authorList>
            <consortium name="DOE Joint Genome Institute"/>
            <person name="Mondo S.J."/>
            <person name="Dannebaum R.O."/>
            <person name="Kuo R.C."/>
            <person name="Labutti K."/>
            <person name="Haridas S."/>
            <person name="Kuo A."/>
            <person name="Salamov A."/>
            <person name="Ahrendt S.R."/>
            <person name="Lipzen A."/>
            <person name="Sullivan W."/>
            <person name="Andreopoulos W.B."/>
            <person name="Clum A."/>
            <person name="Lindquist E."/>
            <person name="Daum C."/>
            <person name="Ramamoorthy G.K."/>
            <person name="Gryganskyi A."/>
            <person name="Culley D."/>
            <person name="Magnuson J.K."/>
            <person name="James T.Y."/>
            <person name="O'Malley M.A."/>
            <person name="Stajich J.E."/>
            <person name="Spatafora J.W."/>
            <person name="Visel A."/>
            <person name="Grigoriev I.V."/>
        </authorList>
    </citation>
    <scope>NUCLEOTIDE SEQUENCE [LARGE SCALE GENOMIC DNA]</scope>
    <source>
        <strain evidence="6 7">NRRL 3301</strain>
    </source>
</reference>
<evidence type="ECO:0000256" key="4">
    <source>
        <dbReference type="ARBA" id="ARBA00023136"/>
    </source>
</evidence>
<organism evidence="6 7">
    <name type="scientific">Hesseltinella vesiculosa</name>
    <dbReference type="NCBI Taxonomy" id="101127"/>
    <lineage>
        <taxon>Eukaryota</taxon>
        <taxon>Fungi</taxon>
        <taxon>Fungi incertae sedis</taxon>
        <taxon>Mucoromycota</taxon>
        <taxon>Mucoromycotina</taxon>
        <taxon>Mucoromycetes</taxon>
        <taxon>Mucorales</taxon>
        <taxon>Cunninghamellaceae</taxon>
        <taxon>Hesseltinella</taxon>
    </lineage>
</organism>
<dbReference type="EMBL" id="MCGT01000011">
    <property type="protein sequence ID" value="ORX55670.1"/>
    <property type="molecule type" value="Genomic_DNA"/>
</dbReference>
<protein>
    <recommendedName>
        <fullName evidence="8">PQ-loop-domain-containing protein</fullName>
    </recommendedName>
</protein>
<dbReference type="Pfam" id="PF04193">
    <property type="entry name" value="PQ-loop"/>
    <property type="match status" value="1"/>
</dbReference>
<proteinExistence type="predicted"/>
<keyword evidence="3 5" id="KW-1133">Transmembrane helix</keyword>
<dbReference type="OrthoDB" id="292213at2759"/>
<dbReference type="GO" id="GO:0005829">
    <property type="term" value="C:cytosol"/>
    <property type="evidence" value="ECO:0007669"/>
    <property type="project" value="GOC"/>
</dbReference>
<comment type="caution">
    <text evidence="6">The sequence shown here is derived from an EMBL/GenBank/DDBJ whole genome shotgun (WGS) entry which is preliminary data.</text>
</comment>
<accession>A0A1X2GK32</accession>
<evidence type="ECO:0000256" key="3">
    <source>
        <dbReference type="ARBA" id="ARBA00022989"/>
    </source>
</evidence>
<dbReference type="STRING" id="101127.A0A1X2GK32"/>
<dbReference type="GO" id="GO:0005802">
    <property type="term" value="C:trans-Golgi network"/>
    <property type="evidence" value="ECO:0007669"/>
    <property type="project" value="TreeGrafter"/>
</dbReference>
<dbReference type="InterPro" id="IPR006603">
    <property type="entry name" value="PQ-loop_rpt"/>
</dbReference>
<dbReference type="GO" id="GO:0045332">
    <property type="term" value="P:phospholipid translocation"/>
    <property type="evidence" value="ECO:0007669"/>
    <property type="project" value="TreeGrafter"/>
</dbReference>
<feature type="transmembrane region" description="Helical" evidence="5">
    <location>
        <begin position="6"/>
        <end position="24"/>
    </location>
</feature>
<name>A0A1X2GK32_9FUNG</name>
<keyword evidence="7" id="KW-1185">Reference proteome</keyword>
<dbReference type="InterPro" id="IPR052241">
    <property type="entry name" value="SLC66/Scramblase_ANY1"/>
</dbReference>